<reference evidence="3" key="2">
    <citation type="submission" date="2015-01" db="EMBL/GenBank/DDBJ databases">
        <title>Evolutionary Origins and Diversification of the Mycorrhizal Mutualists.</title>
        <authorList>
            <consortium name="DOE Joint Genome Institute"/>
            <consortium name="Mycorrhizal Genomics Consortium"/>
            <person name="Kohler A."/>
            <person name="Kuo A."/>
            <person name="Nagy L.G."/>
            <person name="Floudas D."/>
            <person name="Copeland A."/>
            <person name="Barry K.W."/>
            <person name="Cichocki N."/>
            <person name="Veneault-Fourrey C."/>
            <person name="LaButti K."/>
            <person name="Lindquist E.A."/>
            <person name="Lipzen A."/>
            <person name="Lundell T."/>
            <person name="Morin E."/>
            <person name="Murat C."/>
            <person name="Riley R."/>
            <person name="Ohm R."/>
            <person name="Sun H."/>
            <person name="Tunlid A."/>
            <person name="Henrissat B."/>
            <person name="Grigoriev I.V."/>
            <person name="Hibbett D.S."/>
            <person name="Martin F."/>
        </authorList>
    </citation>
    <scope>NUCLEOTIDE SEQUENCE [LARGE SCALE GENOMIC DNA]</scope>
    <source>
        <strain evidence="3">LaAM-08-1</strain>
    </source>
</reference>
<gene>
    <name evidence="2" type="ORF">K443DRAFT_681518</name>
</gene>
<dbReference type="AlphaFoldDB" id="A0A0C9XIW8"/>
<dbReference type="Pfam" id="PF13391">
    <property type="entry name" value="HNH_2"/>
    <property type="match status" value="1"/>
</dbReference>
<proteinExistence type="predicted"/>
<dbReference type="EMBL" id="KN838692">
    <property type="protein sequence ID" value="KIJ97491.1"/>
    <property type="molecule type" value="Genomic_DNA"/>
</dbReference>
<feature type="domain" description="HNH nuclease" evidence="1">
    <location>
        <begin position="41"/>
        <end position="106"/>
    </location>
</feature>
<keyword evidence="3" id="KW-1185">Reference proteome</keyword>
<protein>
    <recommendedName>
        <fullName evidence="1">HNH nuclease domain-containing protein</fullName>
    </recommendedName>
</protein>
<reference evidence="2 3" key="1">
    <citation type="submission" date="2014-04" db="EMBL/GenBank/DDBJ databases">
        <authorList>
            <consortium name="DOE Joint Genome Institute"/>
            <person name="Kuo A."/>
            <person name="Kohler A."/>
            <person name="Nagy L.G."/>
            <person name="Floudas D."/>
            <person name="Copeland A."/>
            <person name="Barry K.W."/>
            <person name="Cichocki N."/>
            <person name="Veneault-Fourrey C."/>
            <person name="LaButti K."/>
            <person name="Lindquist E.A."/>
            <person name="Lipzen A."/>
            <person name="Lundell T."/>
            <person name="Morin E."/>
            <person name="Murat C."/>
            <person name="Sun H."/>
            <person name="Tunlid A."/>
            <person name="Henrissat B."/>
            <person name="Grigoriev I.V."/>
            <person name="Hibbett D.S."/>
            <person name="Martin F."/>
            <person name="Nordberg H.P."/>
            <person name="Cantor M.N."/>
            <person name="Hua S.X."/>
        </authorList>
    </citation>
    <scope>NUCLEOTIDE SEQUENCE [LARGE SCALE GENOMIC DNA]</scope>
    <source>
        <strain evidence="2 3">LaAM-08-1</strain>
    </source>
</reference>
<sequence length="233" mass="27083">MLSTKVAADTTPSTRNYDDNVAVDTKKKVDRARGNITQRRCLIDNIWNAHVVDYAHVYEADGKKDGLISKLERSWNVKSGTLNSNTRRNIFRLSAKLHRLFDEEKWLLLPETKIVDQYYEHYREAGYADEFPVIKDLSFNYTLVAHPDMRQVAIHRRVEGVDINTPGAFKTFIYPFDTFPVIVSHVHPCFVICNSGQKLKDYDKIVAFRKGDTDQRKKRIARIQSFSKRLDGW</sequence>
<organism evidence="2 3">
    <name type="scientific">Laccaria amethystina LaAM-08-1</name>
    <dbReference type="NCBI Taxonomy" id="1095629"/>
    <lineage>
        <taxon>Eukaryota</taxon>
        <taxon>Fungi</taxon>
        <taxon>Dikarya</taxon>
        <taxon>Basidiomycota</taxon>
        <taxon>Agaricomycotina</taxon>
        <taxon>Agaricomycetes</taxon>
        <taxon>Agaricomycetidae</taxon>
        <taxon>Agaricales</taxon>
        <taxon>Agaricineae</taxon>
        <taxon>Hydnangiaceae</taxon>
        <taxon>Laccaria</taxon>
    </lineage>
</organism>
<dbReference type="OrthoDB" id="3133596at2759"/>
<evidence type="ECO:0000259" key="1">
    <source>
        <dbReference type="Pfam" id="PF13391"/>
    </source>
</evidence>
<evidence type="ECO:0000313" key="3">
    <source>
        <dbReference type="Proteomes" id="UP000054477"/>
    </source>
</evidence>
<accession>A0A0C9XIW8</accession>
<evidence type="ECO:0000313" key="2">
    <source>
        <dbReference type="EMBL" id="KIJ97491.1"/>
    </source>
</evidence>
<dbReference type="Proteomes" id="UP000054477">
    <property type="component" value="Unassembled WGS sequence"/>
</dbReference>
<dbReference type="STRING" id="1095629.A0A0C9XIW8"/>
<dbReference type="HOGENOM" id="CLU_112288_0_0_1"/>
<dbReference type="InterPro" id="IPR003615">
    <property type="entry name" value="HNH_nuc"/>
</dbReference>
<name>A0A0C9XIW8_9AGAR</name>